<dbReference type="EMBL" id="CP133548">
    <property type="protein sequence ID" value="WMS86489.1"/>
    <property type="molecule type" value="Genomic_DNA"/>
</dbReference>
<dbReference type="InterPro" id="IPR017924">
    <property type="entry name" value="RNA-binding_YhbY"/>
</dbReference>
<dbReference type="NCBIfam" id="TIGR00253">
    <property type="entry name" value="RNA_bind_YhbY"/>
    <property type="match status" value="1"/>
</dbReference>
<dbReference type="PANTHER" id="PTHR40065">
    <property type="entry name" value="RNA-BINDING PROTEIN YHBY"/>
    <property type="match status" value="1"/>
</dbReference>
<dbReference type="PANTHER" id="PTHR40065:SF3">
    <property type="entry name" value="RNA-BINDING PROTEIN YHBY"/>
    <property type="match status" value="1"/>
</dbReference>
<evidence type="ECO:0000313" key="5">
    <source>
        <dbReference type="Proteomes" id="UP001239782"/>
    </source>
</evidence>
<feature type="domain" description="CRM" evidence="3">
    <location>
        <begin position="1"/>
        <end position="97"/>
    </location>
</feature>
<dbReference type="GO" id="GO:0003723">
    <property type="term" value="F:RNA binding"/>
    <property type="evidence" value="ECO:0007669"/>
    <property type="project" value="UniProtKB-UniRule"/>
</dbReference>
<gene>
    <name evidence="4" type="primary">yhbY</name>
    <name evidence="4" type="ORF">Q9312_14805</name>
</gene>
<dbReference type="KEGG" id="plei:Q9312_14805"/>
<keyword evidence="1 2" id="KW-0694">RNA-binding</keyword>
<dbReference type="PROSITE" id="PS51295">
    <property type="entry name" value="CRM"/>
    <property type="match status" value="1"/>
</dbReference>
<evidence type="ECO:0000256" key="1">
    <source>
        <dbReference type="ARBA" id="ARBA00022884"/>
    </source>
</evidence>
<dbReference type="AlphaFoldDB" id="A0AA51RS37"/>
<evidence type="ECO:0000259" key="3">
    <source>
        <dbReference type="PROSITE" id="PS51295"/>
    </source>
</evidence>
<dbReference type="SMART" id="SM01103">
    <property type="entry name" value="CRS1_YhbY"/>
    <property type="match status" value="1"/>
</dbReference>
<dbReference type="InterPro" id="IPR035920">
    <property type="entry name" value="YhbY-like_sf"/>
</dbReference>
<evidence type="ECO:0000256" key="2">
    <source>
        <dbReference type="PROSITE-ProRule" id="PRU00626"/>
    </source>
</evidence>
<organism evidence="4 5">
    <name type="scientific">Pleionea litopenaei</name>
    <dbReference type="NCBI Taxonomy" id="3070815"/>
    <lineage>
        <taxon>Bacteria</taxon>
        <taxon>Pseudomonadati</taxon>
        <taxon>Pseudomonadota</taxon>
        <taxon>Gammaproteobacteria</taxon>
        <taxon>Oceanospirillales</taxon>
        <taxon>Pleioneaceae</taxon>
        <taxon>Pleionea</taxon>
    </lineage>
</organism>
<name>A0AA51RS37_9GAMM</name>
<proteinExistence type="predicted"/>
<dbReference type="SUPFAM" id="SSF75471">
    <property type="entry name" value="YhbY-like"/>
    <property type="match status" value="1"/>
</dbReference>
<reference evidence="4 5" key="1">
    <citation type="submission" date="2023-08" db="EMBL/GenBank/DDBJ databases">
        <title>Pleionea litopenaei sp. nov., isolated from stomach of juvenile Litopenaeus vannamei.</title>
        <authorList>
            <person name="Rho A.M."/>
            <person name="Hwang C.Y."/>
        </authorList>
    </citation>
    <scope>NUCLEOTIDE SEQUENCE [LARGE SCALE GENOMIC DNA]</scope>
    <source>
        <strain evidence="4 5">HL-JVS1</strain>
    </source>
</reference>
<keyword evidence="5" id="KW-1185">Reference proteome</keyword>
<dbReference type="RefSeq" id="WP_309201634.1">
    <property type="nucleotide sequence ID" value="NZ_CP133548.1"/>
</dbReference>
<sequence length="98" mass="11058">MKLTTSQVRYLRSLAHSLKPVVMVGANGITEGLLDELSNALATHELIKVKVRAEEREERDEIIELLCRKSGAQNIQRVGHVLTLFKRNSDKPKINLPK</sequence>
<dbReference type="Gene3D" id="3.30.110.60">
    <property type="entry name" value="YhbY-like"/>
    <property type="match status" value="1"/>
</dbReference>
<dbReference type="InterPro" id="IPR001890">
    <property type="entry name" value="RNA-binding_CRM"/>
</dbReference>
<protein>
    <submittedName>
        <fullName evidence="4">Ribosome assembly RNA-binding protein YhbY</fullName>
    </submittedName>
</protein>
<dbReference type="Proteomes" id="UP001239782">
    <property type="component" value="Chromosome"/>
</dbReference>
<evidence type="ECO:0000313" key="4">
    <source>
        <dbReference type="EMBL" id="WMS86489.1"/>
    </source>
</evidence>
<dbReference type="Pfam" id="PF01985">
    <property type="entry name" value="CRS1_YhbY"/>
    <property type="match status" value="1"/>
</dbReference>
<dbReference type="InterPro" id="IPR051925">
    <property type="entry name" value="RNA-binding_domain"/>
</dbReference>
<accession>A0AA51RS37</accession>